<sequence length="260" mass="28775">MLLEFLQGSSTMDFERLMETEPDTQSRSHSLSWTRNLVSGILRKRDGSDIQSQEVPYTAGKPRNYHARGKPAVSSSRPLNSHTTQQPNAATQSTPPSSQQSPPTATPPTLSAAASTLGIMEAPSRPNVTIRDSGWRTRLMLWVCYSFLALDLLPCSTLDWTHTLLAVHVTRQQHKSITFSQALALVSNQCKTIQPARTSQLGPEVIQSTVPRLRHVTGWKKSSEHIQLEVDLKVTATAIFLGLCPLCNIFHPGFARFMMA</sequence>
<dbReference type="Proteomes" id="UP000807769">
    <property type="component" value="Unassembled WGS sequence"/>
</dbReference>
<gene>
    <name evidence="2" type="ORF">BJ212DRAFT_1299487</name>
</gene>
<dbReference type="OrthoDB" id="2690231at2759"/>
<evidence type="ECO:0000313" key="2">
    <source>
        <dbReference type="EMBL" id="KAG1816730.1"/>
    </source>
</evidence>
<keyword evidence="3" id="KW-1185">Reference proteome</keyword>
<proteinExistence type="predicted"/>
<dbReference type="GeneID" id="64626888"/>
<name>A0A9P7EBA6_9AGAM</name>
<comment type="caution">
    <text evidence="2">The sequence shown here is derived from an EMBL/GenBank/DDBJ whole genome shotgun (WGS) entry which is preliminary data.</text>
</comment>
<accession>A0A9P7EBA6</accession>
<feature type="compositionally biased region" description="Polar residues" evidence="1">
    <location>
        <begin position="73"/>
        <end position="88"/>
    </location>
</feature>
<dbReference type="EMBL" id="JABBWG010000015">
    <property type="protein sequence ID" value="KAG1816730.1"/>
    <property type="molecule type" value="Genomic_DNA"/>
</dbReference>
<feature type="compositionally biased region" description="Low complexity" evidence="1">
    <location>
        <begin position="89"/>
        <end position="110"/>
    </location>
</feature>
<feature type="region of interest" description="Disordered" evidence="1">
    <location>
        <begin position="44"/>
        <end position="110"/>
    </location>
</feature>
<dbReference type="RefSeq" id="XP_041193290.1">
    <property type="nucleotide sequence ID" value="XM_041332871.1"/>
</dbReference>
<evidence type="ECO:0000256" key="1">
    <source>
        <dbReference type="SAM" id="MobiDB-lite"/>
    </source>
</evidence>
<reference evidence="2" key="1">
    <citation type="journal article" date="2020" name="New Phytol.">
        <title>Comparative genomics reveals dynamic genome evolution in host specialist ectomycorrhizal fungi.</title>
        <authorList>
            <person name="Lofgren L.A."/>
            <person name="Nguyen N.H."/>
            <person name="Vilgalys R."/>
            <person name="Ruytinx J."/>
            <person name="Liao H.L."/>
            <person name="Branco S."/>
            <person name="Kuo A."/>
            <person name="LaButti K."/>
            <person name="Lipzen A."/>
            <person name="Andreopoulos W."/>
            <person name="Pangilinan J."/>
            <person name="Riley R."/>
            <person name="Hundley H."/>
            <person name="Na H."/>
            <person name="Barry K."/>
            <person name="Grigoriev I.V."/>
            <person name="Stajich J.E."/>
            <person name="Kennedy P.G."/>
        </authorList>
    </citation>
    <scope>NUCLEOTIDE SEQUENCE</scope>
    <source>
        <strain evidence="2">MN1</strain>
    </source>
</reference>
<organism evidence="2 3">
    <name type="scientific">Suillus subaureus</name>
    <dbReference type="NCBI Taxonomy" id="48587"/>
    <lineage>
        <taxon>Eukaryota</taxon>
        <taxon>Fungi</taxon>
        <taxon>Dikarya</taxon>
        <taxon>Basidiomycota</taxon>
        <taxon>Agaricomycotina</taxon>
        <taxon>Agaricomycetes</taxon>
        <taxon>Agaricomycetidae</taxon>
        <taxon>Boletales</taxon>
        <taxon>Suillineae</taxon>
        <taxon>Suillaceae</taxon>
        <taxon>Suillus</taxon>
    </lineage>
</organism>
<dbReference type="AlphaFoldDB" id="A0A9P7EBA6"/>
<evidence type="ECO:0000313" key="3">
    <source>
        <dbReference type="Proteomes" id="UP000807769"/>
    </source>
</evidence>
<protein>
    <submittedName>
        <fullName evidence="2">Uncharacterized protein</fullName>
    </submittedName>
</protein>